<reference evidence="1 2" key="1">
    <citation type="journal article" date="2022" name="Plant J.">
        <title>Chromosome-level genome of Camellia lanceoleosa provides a valuable resource for understanding genome evolution and self-incompatibility.</title>
        <authorList>
            <person name="Gong W."/>
            <person name="Xiao S."/>
            <person name="Wang L."/>
            <person name="Liao Z."/>
            <person name="Chang Y."/>
            <person name="Mo W."/>
            <person name="Hu G."/>
            <person name="Li W."/>
            <person name="Zhao G."/>
            <person name="Zhu H."/>
            <person name="Hu X."/>
            <person name="Ji K."/>
            <person name="Xiang X."/>
            <person name="Song Q."/>
            <person name="Yuan D."/>
            <person name="Jin S."/>
            <person name="Zhang L."/>
        </authorList>
    </citation>
    <scope>NUCLEOTIDE SEQUENCE [LARGE SCALE GENOMIC DNA]</scope>
    <source>
        <strain evidence="1">SQ_2022a</strain>
    </source>
</reference>
<evidence type="ECO:0000313" key="1">
    <source>
        <dbReference type="EMBL" id="KAI8019014.1"/>
    </source>
</evidence>
<evidence type="ECO:0000313" key="2">
    <source>
        <dbReference type="Proteomes" id="UP001060215"/>
    </source>
</evidence>
<accession>A0ACC0I2G8</accession>
<gene>
    <name evidence="1" type="ORF">LOK49_LG04G03090</name>
</gene>
<keyword evidence="2" id="KW-1185">Reference proteome</keyword>
<comment type="caution">
    <text evidence="1">The sequence shown here is derived from an EMBL/GenBank/DDBJ whole genome shotgun (WGS) entry which is preliminary data.</text>
</comment>
<dbReference type="EMBL" id="CM045759">
    <property type="protein sequence ID" value="KAI8019014.1"/>
    <property type="molecule type" value="Genomic_DNA"/>
</dbReference>
<protein>
    <submittedName>
        <fullName evidence="1">Exocyst complex component EXO84B</fullName>
    </submittedName>
</protein>
<name>A0ACC0I2G8_9ERIC</name>
<dbReference type="Proteomes" id="UP001060215">
    <property type="component" value="Chromosome 2"/>
</dbReference>
<sequence length="128" mass="14004">MSTLVLVKLIVFVWFGGVYLLTFCDSGVHRRLSFSRVVAWVLLRCSGSCSWCAAWSFSSGCASEDGTEVLMASAKSSRSRVLNNTAAKSNNPMDSGNKLEENLNVFKSDNFDADGFVQSKCNSLNEKV</sequence>
<organism evidence="1 2">
    <name type="scientific">Camellia lanceoleosa</name>
    <dbReference type="NCBI Taxonomy" id="1840588"/>
    <lineage>
        <taxon>Eukaryota</taxon>
        <taxon>Viridiplantae</taxon>
        <taxon>Streptophyta</taxon>
        <taxon>Embryophyta</taxon>
        <taxon>Tracheophyta</taxon>
        <taxon>Spermatophyta</taxon>
        <taxon>Magnoliopsida</taxon>
        <taxon>eudicotyledons</taxon>
        <taxon>Gunneridae</taxon>
        <taxon>Pentapetalae</taxon>
        <taxon>asterids</taxon>
        <taxon>Ericales</taxon>
        <taxon>Theaceae</taxon>
        <taxon>Camellia</taxon>
    </lineage>
</organism>
<proteinExistence type="predicted"/>